<name>A0ABR1TCB9_9PEZI</name>
<comment type="caution">
    <text evidence="2">The sequence shown here is derived from an EMBL/GenBank/DDBJ whole genome shotgun (WGS) entry which is preliminary data.</text>
</comment>
<evidence type="ECO:0000313" key="3">
    <source>
        <dbReference type="Proteomes" id="UP001444661"/>
    </source>
</evidence>
<sequence>MALATLSLGFSLPLRQASSELDAVLDALEKNNPEDAAAARPGSGSDPATADNTNNPSKRRQLDDGDVDSILAALQGTDAEDAAAAGQGQVPGKRATNAELEAILDALNKNNPEDAAAAAGQGDVPDKRESNEDIEAVLDALEKNNPEDAAEADGVLP</sequence>
<feature type="region of interest" description="Disordered" evidence="1">
    <location>
        <begin position="112"/>
        <end position="133"/>
    </location>
</feature>
<evidence type="ECO:0000256" key="1">
    <source>
        <dbReference type="SAM" id="MobiDB-lite"/>
    </source>
</evidence>
<feature type="region of interest" description="Disordered" evidence="1">
    <location>
        <begin position="138"/>
        <end position="157"/>
    </location>
</feature>
<proteinExistence type="predicted"/>
<gene>
    <name evidence="2" type="ORF">PG993_004086</name>
</gene>
<accession>A0ABR1TCB9</accession>
<dbReference type="EMBL" id="JAQQWK010000003">
    <property type="protein sequence ID" value="KAK8044062.1"/>
    <property type="molecule type" value="Genomic_DNA"/>
</dbReference>
<organism evidence="2 3">
    <name type="scientific">Apiospora rasikravindrae</name>
    <dbReference type="NCBI Taxonomy" id="990691"/>
    <lineage>
        <taxon>Eukaryota</taxon>
        <taxon>Fungi</taxon>
        <taxon>Dikarya</taxon>
        <taxon>Ascomycota</taxon>
        <taxon>Pezizomycotina</taxon>
        <taxon>Sordariomycetes</taxon>
        <taxon>Xylariomycetidae</taxon>
        <taxon>Amphisphaeriales</taxon>
        <taxon>Apiosporaceae</taxon>
        <taxon>Apiospora</taxon>
    </lineage>
</organism>
<feature type="region of interest" description="Disordered" evidence="1">
    <location>
        <begin position="32"/>
        <end position="66"/>
    </location>
</feature>
<evidence type="ECO:0000313" key="2">
    <source>
        <dbReference type="EMBL" id="KAK8044062.1"/>
    </source>
</evidence>
<protein>
    <submittedName>
        <fullName evidence="2">Uncharacterized protein</fullName>
    </submittedName>
</protein>
<reference evidence="2 3" key="1">
    <citation type="submission" date="2023-01" db="EMBL/GenBank/DDBJ databases">
        <title>Analysis of 21 Apiospora genomes using comparative genomics revels a genus with tremendous synthesis potential of carbohydrate active enzymes and secondary metabolites.</title>
        <authorList>
            <person name="Sorensen T."/>
        </authorList>
    </citation>
    <scope>NUCLEOTIDE SEQUENCE [LARGE SCALE GENOMIC DNA]</scope>
    <source>
        <strain evidence="2 3">CBS 33761</strain>
    </source>
</reference>
<keyword evidence="3" id="KW-1185">Reference proteome</keyword>
<dbReference type="Proteomes" id="UP001444661">
    <property type="component" value="Unassembled WGS sequence"/>
</dbReference>